<dbReference type="PROSITE" id="PS50846">
    <property type="entry name" value="HMA_2"/>
    <property type="match status" value="1"/>
</dbReference>
<dbReference type="Gene3D" id="3.30.70.100">
    <property type="match status" value="1"/>
</dbReference>
<organism evidence="2 3">
    <name type="scientific">Siansivirga zeaxanthinifaciens CC-SAMT-1</name>
    <dbReference type="NCBI Taxonomy" id="1454006"/>
    <lineage>
        <taxon>Bacteria</taxon>
        <taxon>Pseudomonadati</taxon>
        <taxon>Bacteroidota</taxon>
        <taxon>Flavobacteriia</taxon>
        <taxon>Flavobacteriales</taxon>
        <taxon>Flavobacteriaceae</taxon>
        <taxon>Siansivirga</taxon>
    </lineage>
</organism>
<dbReference type="PROSITE" id="PS51257">
    <property type="entry name" value="PROKAR_LIPOPROTEIN"/>
    <property type="match status" value="1"/>
</dbReference>
<gene>
    <name evidence="2" type="ORF">AW14_00275</name>
</gene>
<dbReference type="STRING" id="1454006.AW14_00275"/>
<reference evidence="2 3" key="1">
    <citation type="submission" date="2014-02" db="EMBL/GenBank/DDBJ databases">
        <authorList>
            <person name="Young C.-C."/>
            <person name="Hameed A."/>
            <person name="Huang H.-C."/>
            <person name="Shahina M."/>
        </authorList>
    </citation>
    <scope>NUCLEOTIDE SEQUENCE [LARGE SCALE GENOMIC DNA]</scope>
    <source>
        <strain evidence="2 3">CC-SAMT-1</strain>
    </source>
</reference>
<keyword evidence="3" id="KW-1185">Reference proteome</keyword>
<dbReference type="KEGG" id="sze:AW14_00275"/>
<dbReference type="RefSeq" id="WP_044636991.1">
    <property type="nucleotide sequence ID" value="NZ_CP007202.1"/>
</dbReference>
<dbReference type="InterPro" id="IPR036163">
    <property type="entry name" value="HMA_dom_sf"/>
</dbReference>
<name>A0A0C5W7W6_9FLAO</name>
<dbReference type="Pfam" id="PF00403">
    <property type="entry name" value="HMA"/>
    <property type="match status" value="1"/>
</dbReference>
<dbReference type="GO" id="GO:0046872">
    <property type="term" value="F:metal ion binding"/>
    <property type="evidence" value="ECO:0007669"/>
    <property type="project" value="InterPro"/>
</dbReference>
<dbReference type="EMBL" id="CP007202">
    <property type="protein sequence ID" value="AJR02312.1"/>
    <property type="molecule type" value="Genomic_DNA"/>
</dbReference>
<proteinExistence type="predicted"/>
<protein>
    <submittedName>
        <fullName evidence="2">Heavy metal transporter</fullName>
    </submittedName>
</protein>
<accession>A0A0C5W7W6</accession>
<sequence length="130" mass="14079">MKKVILSLAVVATISLLGCKNEQKQASETTETSSNMTIQEASFGVRGNCEMCKKTIEMAANDVEGVTSAVWDVDKKKINVSFDKSKTTTEAIHNAIAASGYDTQNLAGSQEAYSNLPACCKYDHDMTMNQ</sequence>
<evidence type="ECO:0000313" key="2">
    <source>
        <dbReference type="EMBL" id="AJR02312.1"/>
    </source>
</evidence>
<evidence type="ECO:0000259" key="1">
    <source>
        <dbReference type="PROSITE" id="PS50846"/>
    </source>
</evidence>
<evidence type="ECO:0000313" key="3">
    <source>
        <dbReference type="Proteomes" id="UP000032229"/>
    </source>
</evidence>
<dbReference type="CDD" id="cd00371">
    <property type="entry name" value="HMA"/>
    <property type="match status" value="1"/>
</dbReference>
<dbReference type="Proteomes" id="UP000032229">
    <property type="component" value="Chromosome"/>
</dbReference>
<dbReference type="AlphaFoldDB" id="A0A0C5W7W6"/>
<dbReference type="InterPro" id="IPR006121">
    <property type="entry name" value="HMA_dom"/>
</dbReference>
<feature type="domain" description="HMA" evidence="1">
    <location>
        <begin position="36"/>
        <end position="104"/>
    </location>
</feature>
<dbReference type="SUPFAM" id="SSF55008">
    <property type="entry name" value="HMA, heavy metal-associated domain"/>
    <property type="match status" value="1"/>
</dbReference>
<dbReference type="OrthoDB" id="5513217at2"/>
<dbReference type="HOGENOM" id="CLU_134973_0_0_10"/>